<dbReference type="SUPFAM" id="SSF50249">
    <property type="entry name" value="Nucleic acid-binding proteins"/>
    <property type="match status" value="1"/>
</dbReference>
<keyword evidence="9" id="KW-1185">Reference proteome</keyword>
<evidence type="ECO:0000256" key="1">
    <source>
        <dbReference type="ARBA" id="ARBA00022490"/>
    </source>
</evidence>
<keyword evidence="4 6" id="KW-0233">DNA recombination</keyword>
<keyword evidence="3 6" id="KW-0238">DNA-binding</keyword>
<dbReference type="SUPFAM" id="SSF46929">
    <property type="entry name" value="DNA helicase RuvA subunit, C-terminal domain"/>
    <property type="match status" value="1"/>
</dbReference>
<evidence type="ECO:0000313" key="9">
    <source>
        <dbReference type="Proteomes" id="UP001312908"/>
    </source>
</evidence>
<dbReference type="Gene3D" id="2.40.50.140">
    <property type="entry name" value="Nucleic acid-binding proteins"/>
    <property type="match status" value="1"/>
</dbReference>
<evidence type="ECO:0000256" key="6">
    <source>
        <dbReference type="HAMAP-Rule" id="MF_00031"/>
    </source>
</evidence>
<feature type="domain" description="Helix-hairpin-helix DNA-binding motif class 1" evidence="7">
    <location>
        <begin position="73"/>
        <end position="92"/>
    </location>
</feature>
<proteinExistence type="inferred from homology"/>
<comment type="function">
    <text evidence="6">The RuvA-RuvB-RuvC complex processes Holliday junction (HJ) DNA during genetic recombination and DNA repair, while the RuvA-RuvB complex plays an important role in the rescue of blocked DNA replication forks via replication fork reversal (RFR). RuvA specifically binds to HJ cruciform DNA, conferring on it an open structure. The RuvB hexamer acts as an ATP-dependent pump, pulling dsDNA into and through the RuvAB complex. HJ branch migration allows RuvC to scan DNA until it finds its consensus sequence, where it cleaves and resolves the cruciform DNA.</text>
</comment>
<dbReference type="InterPro" id="IPR000085">
    <property type="entry name" value="RuvA"/>
</dbReference>
<evidence type="ECO:0000256" key="4">
    <source>
        <dbReference type="ARBA" id="ARBA00023172"/>
    </source>
</evidence>
<keyword evidence="2 6" id="KW-0227">DNA damage</keyword>
<gene>
    <name evidence="6 8" type="primary">ruvA</name>
    <name evidence="8" type="ORF">DOFOFD_06610</name>
</gene>
<keyword evidence="1 6" id="KW-0963">Cytoplasm</keyword>
<comment type="caution">
    <text evidence="8">The sequence shown here is derived from an EMBL/GenBank/DDBJ whole genome shotgun (WGS) entry which is preliminary data.</text>
</comment>
<evidence type="ECO:0000313" key="8">
    <source>
        <dbReference type="EMBL" id="MEE8658679.1"/>
    </source>
</evidence>
<evidence type="ECO:0000256" key="5">
    <source>
        <dbReference type="ARBA" id="ARBA00023204"/>
    </source>
</evidence>
<dbReference type="Pfam" id="PF07499">
    <property type="entry name" value="RuvA_C"/>
    <property type="match status" value="1"/>
</dbReference>
<keyword evidence="8" id="KW-0347">Helicase</keyword>
<keyword evidence="8" id="KW-0547">Nucleotide-binding</keyword>
<dbReference type="InterPro" id="IPR013849">
    <property type="entry name" value="DNA_helicase_Holl-junc_RuvA_I"/>
</dbReference>
<evidence type="ECO:0000259" key="7">
    <source>
        <dbReference type="SMART" id="SM00278"/>
    </source>
</evidence>
<dbReference type="HAMAP" id="MF_00031">
    <property type="entry name" value="DNA_HJ_migration_RuvA"/>
    <property type="match status" value="1"/>
</dbReference>
<comment type="domain">
    <text evidence="6">Has three domains with a flexible linker between the domains II and III and assumes an 'L' shape. Domain III is highly mobile and contacts RuvB.</text>
</comment>
<comment type="subcellular location">
    <subcellularLocation>
        <location evidence="6">Cytoplasm</location>
    </subcellularLocation>
</comment>
<dbReference type="Pfam" id="PF01330">
    <property type="entry name" value="RuvA_N"/>
    <property type="match status" value="1"/>
</dbReference>
<comment type="subunit">
    <text evidence="6">Homotetramer. Forms an RuvA(8)-RuvB(12)-Holliday junction (HJ) complex. HJ DNA is sandwiched between 2 RuvA tetramers; dsDNA enters through RuvA and exits via RuvB. An RuvB hexamer assembles on each DNA strand where it exits the tetramer. Each RuvB hexamer is contacted by two RuvA subunits (via domain III) on 2 adjacent RuvB subunits; this complex drives branch migration. In the full resolvosome a probable DNA-RuvA(4)-RuvB(12)-RuvC(2) complex forms which resolves the HJ.</text>
</comment>
<feature type="region of interest" description="Domain III" evidence="6">
    <location>
        <begin position="150"/>
        <end position="200"/>
    </location>
</feature>
<dbReference type="RefSeq" id="WP_394819575.1">
    <property type="nucleotide sequence ID" value="NZ_JAWJZY010000002.1"/>
</dbReference>
<comment type="similarity">
    <text evidence="6">Belongs to the RuvA family.</text>
</comment>
<sequence>MIGRLVGHVVATELDHCLIDVHGVGYLVSASSPTLSQLPPSSEKATLLIETHVREDAIQLFGFASQGERAWFRTLTTVQGVGSKVALAILSVCPPEALPLIIASGDKAQLARATGVGPRLASRIISELSAKTANLPDSASVANPAASGVSSSLEGDAMTALESLGFRRVEVWDVLTRIIKTHEGANLEKILGLTLKELGR</sequence>
<dbReference type="Pfam" id="PF14520">
    <property type="entry name" value="HHH_5"/>
    <property type="match status" value="1"/>
</dbReference>
<dbReference type="GO" id="GO:0004386">
    <property type="term" value="F:helicase activity"/>
    <property type="evidence" value="ECO:0007669"/>
    <property type="project" value="UniProtKB-KW"/>
</dbReference>
<dbReference type="Gene3D" id="1.10.8.10">
    <property type="entry name" value="DNA helicase RuvA subunit, C-terminal domain"/>
    <property type="match status" value="1"/>
</dbReference>
<reference evidence="8 9" key="1">
    <citation type="submission" date="2023-10" db="EMBL/GenBank/DDBJ databases">
        <title>Sorlinia euscelidii gen. nov., sp. nov., an acetic acid bacteria isolated from the gut of Euscelidius variegatus emitter.</title>
        <authorList>
            <person name="Michoud G."/>
            <person name="Marasco R."/>
            <person name="Seferji K."/>
            <person name="Gonella E."/>
            <person name="Garuglieri E."/>
            <person name="Alma A."/>
            <person name="Mapelli F."/>
            <person name="Borin S."/>
            <person name="Daffonchio D."/>
            <person name="Crotti E."/>
        </authorList>
    </citation>
    <scope>NUCLEOTIDE SEQUENCE [LARGE SCALE GENOMIC DNA]</scope>
    <source>
        <strain evidence="8 9">EV16P</strain>
    </source>
</reference>
<protein>
    <recommendedName>
        <fullName evidence="6">Holliday junction branch migration complex subunit RuvA</fullName>
    </recommendedName>
</protein>
<dbReference type="NCBIfam" id="TIGR00084">
    <property type="entry name" value="ruvA"/>
    <property type="match status" value="1"/>
</dbReference>
<evidence type="ECO:0000256" key="2">
    <source>
        <dbReference type="ARBA" id="ARBA00022763"/>
    </source>
</evidence>
<dbReference type="CDD" id="cd14332">
    <property type="entry name" value="UBA_RuvA_C"/>
    <property type="match status" value="1"/>
</dbReference>
<name>A0ABU7U488_9PROT</name>
<dbReference type="InterPro" id="IPR010994">
    <property type="entry name" value="RuvA_2-like"/>
</dbReference>
<feature type="region of interest" description="Domain I" evidence="6">
    <location>
        <begin position="1"/>
        <end position="64"/>
    </location>
</feature>
<comment type="caution">
    <text evidence="6">Lacks conserved residue(s) required for the propagation of feature annotation.</text>
</comment>
<dbReference type="Proteomes" id="UP001312908">
    <property type="component" value="Unassembled WGS sequence"/>
</dbReference>
<dbReference type="SMART" id="SM00278">
    <property type="entry name" value="HhH1"/>
    <property type="match status" value="2"/>
</dbReference>
<organism evidence="8 9">
    <name type="scientific">Sorlinia euscelidii</name>
    <dbReference type="NCBI Taxonomy" id="3081148"/>
    <lineage>
        <taxon>Bacteria</taxon>
        <taxon>Pseudomonadati</taxon>
        <taxon>Pseudomonadota</taxon>
        <taxon>Alphaproteobacteria</taxon>
        <taxon>Acetobacterales</taxon>
        <taxon>Acetobacteraceae</taxon>
        <taxon>Sorlinia</taxon>
    </lineage>
</organism>
<dbReference type="SUPFAM" id="SSF47781">
    <property type="entry name" value="RuvA domain 2-like"/>
    <property type="match status" value="1"/>
</dbReference>
<dbReference type="Gene3D" id="1.10.150.20">
    <property type="entry name" value="5' to 3' exonuclease, C-terminal subdomain"/>
    <property type="match status" value="1"/>
</dbReference>
<keyword evidence="5 6" id="KW-0234">DNA repair</keyword>
<dbReference type="InterPro" id="IPR011114">
    <property type="entry name" value="RuvA_C"/>
</dbReference>
<keyword evidence="8" id="KW-0067">ATP-binding</keyword>
<dbReference type="InterPro" id="IPR012340">
    <property type="entry name" value="NA-bd_OB-fold"/>
</dbReference>
<dbReference type="EMBL" id="JAWJZY010000002">
    <property type="protein sequence ID" value="MEE8658679.1"/>
    <property type="molecule type" value="Genomic_DNA"/>
</dbReference>
<evidence type="ECO:0000256" key="3">
    <source>
        <dbReference type="ARBA" id="ARBA00023125"/>
    </source>
</evidence>
<keyword evidence="8" id="KW-0378">Hydrolase</keyword>
<dbReference type="InterPro" id="IPR003583">
    <property type="entry name" value="Hlx-hairpin-Hlx_DNA-bd_motif"/>
</dbReference>
<accession>A0ABU7U488</accession>
<feature type="domain" description="Helix-hairpin-helix DNA-binding motif class 1" evidence="7">
    <location>
        <begin position="108"/>
        <end position="127"/>
    </location>
</feature>
<dbReference type="InterPro" id="IPR036267">
    <property type="entry name" value="RuvA_C_sf"/>
</dbReference>